<sequence>MLNGNAASQIPINDRGLMLGDGFFTTIQIREGHLQLWPEHWSRIEECCQRLRLPLPHEEGLLTRLHGMASDQSRACIKLVLTRGSGGRGYSPLGCDQPNEMIGVFPFPLHYLTWRQQGVALGICKQRLGSSPMLAGLKTLNRLEQVLLKAELDESGLDEAVVLNTAGQVIEAVTANLFWRRDCVLYTPDLSLMGVRGVMRAWVLKQVARLGYDHAVVQAPLSSLLQADEVFMTNALMEVVPVTGIDDVEYPDHAFARQLQSLLAAPSHS</sequence>
<dbReference type="NCBIfam" id="NF004761">
    <property type="entry name" value="PRK06092.1"/>
    <property type="match status" value="1"/>
</dbReference>
<keyword evidence="5" id="KW-0289">Folate biosynthesis</keyword>
<keyword evidence="4" id="KW-0663">Pyridoxal phosphate</keyword>
<comment type="cofactor">
    <cofactor evidence="1">
        <name>pyridoxal 5'-phosphate</name>
        <dbReference type="ChEBI" id="CHEBI:597326"/>
    </cofactor>
</comment>
<comment type="subunit">
    <text evidence="3">Homodimer.</text>
</comment>
<dbReference type="PANTHER" id="PTHR42743">
    <property type="entry name" value="AMINO-ACID AMINOTRANSFERASE"/>
    <property type="match status" value="1"/>
</dbReference>
<keyword evidence="6 11" id="KW-0456">Lyase</keyword>
<name>A0ABV8CPM9_9GAMM</name>
<dbReference type="InterPro" id="IPR043132">
    <property type="entry name" value="BCAT-like_C"/>
</dbReference>
<dbReference type="SUPFAM" id="SSF56752">
    <property type="entry name" value="D-aminoacid aminotransferase-like PLP-dependent enzymes"/>
    <property type="match status" value="1"/>
</dbReference>
<evidence type="ECO:0000256" key="6">
    <source>
        <dbReference type="ARBA" id="ARBA00023239"/>
    </source>
</evidence>
<gene>
    <name evidence="11" type="primary">pabC</name>
    <name evidence="11" type="ORF">ACFOSS_11930</name>
</gene>
<dbReference type="InterPro" id="IPR001544">
    <property type="entry name" value="Aminotrans_IV"/>
</dbReference>
<accession>A0ABV8CPM9</accession>
<organism evidence="11 12">
    <name type="scientific">Pseudaeromonas sharmana</name>
    <dbReference type="NCBI Taxonomy" id="328412"/>
    <lineage>
        <taxon>Bacteria</taxon>
        <taxon>Pseudomonadati</taxon>
        <taxon>Pseudomonadota</taxon>
        <taxon>Gammaproteobacteria</taxon>
        <taxon>Aeromonadales</taxon>
        <taxon>Aeromonadaceae</taxon>
        <taxon>Pseudaeromonas</taxon>
    </lineage>
</organism>
<evidence type="ECO:0000256" key="8">
    <source>
        <dbReference type="ARBA" id="ARBA00035676"/>
    </source>
</evidence>
<dbReference type="GO" id="GO:0008696">
    <property type="term" value="F:4-amino-4-deoxychorismate lyase activity"/>
    <property type="evidence" value="ECO:0007669"/>
    <property type="project" value="UniProtKB-EC"/>
</dbReference>
<evidence type="ECO:0000256" key="4">
    <source>
        <dbReference type="ARBA" id="ARBA00022898"/>
    </source>
</evidence>
<evidence type="ECO:0000313" key="12">
    <source>
        <dbReference type="Proteomes" id="UP001595692"/>
    </source>
</evidence>
<reference evidence="12" key="1">
    <citation type="journal article" date="2019" name="Int. J. Syst. Evol. Microbiol.">
        <title>The Global Catalogue of Microorganisms (GCM) 10K type strain sequencing project: providing services to taxonomists for standard genome sequencing and annotation.</title>
        <authorList>
            <consortium name="The Broad Institute Genomics Platform"/>
            <consortium name="The Broad Institute Genome Sequencing Center for Infectious Disease"/>
            <person name="Wu L."/>
            <person name="Ma J."/>
        </authorList>
    </citation>
    <scope>NUCLEOTIDE SEQUENCE [LARGE SCALE GENOMIC DNA]</scope>
    <source>
        <strain evidence="12">CCUG 54939</strain>
    </source>
</reference>
<evidence type="ECO:0000256" key="9">
    <source>
        <dbReference type="ARBA" id="ARBA00049529"/>
    </source>
</evidence>
<dbReference type="InterPro" id="IPR036038">
    <property type="entry name" value="Aminotransferase-like"/>
</dbReference>
<evidence type="ECO:0000256" key="3">
    <source>
        <dbReference type="ARBA" id="ARBA00011738"/>
    </source>
</evidence>
<dbReference type="InterPro" id="IPR043131">
    <property type="entry name" value="BCAT-like_N"/>
</dbReference>
<dbReference type="InterPro" id="IPR017824">
    <property type="entry name" value="Aminodeoxychorismate_lyase_IV"/>
</dbReference>
<evidence type="ECO:0000256" key="2">
    <source>
        <dbReference type="ARBA" id="ARBA00009320"/>
    </source>
</evidence>
<dbReference type="EMBL" id="JBHSAF010000014">
    <property type="protein sequence ID" value="MFC3914176.1"/>
    <property type="molecule type" value="Genomic_DNA"/>
</dbReference>
<comment type="pathway">
    <text evidence="7">Cofactor biosynthesis; tetrahydrofolate biosynthesis; 4-aminobenzoate from chorismate: step 2/2.</text>
</comment>
<evidence type="ECO:0000256" key="10">
    <source>
        <dbReference type="NCBIfam" id="TIGR03461"/>
    </source>
</evidence>
<evidence type="ECO:0000256" key="1">
    <source>
        <dbReference type="ARBA" id="ARBA00001933"/>
    </source>
</evidence>
<dbReference type="RefSeq" id="WP_377153927.1">
    <property type="nucleotide sequence ID" value="NZ_JBHSAF010000014.1"/>
</dbReference>
<dbReference type="InterPro" id="IPR050571">
    <property type="entry name" value="Class-IV_PLP-Dep_Aminotrnsfr"/>
</dbReference>
<comment type="similarity">
    <text evidence="2">Belongs to the class-IV pyridoxal-phosphate-dependent aminotransferase family.</text>
</comment>
<dbReference type="CDD" id="cd01559">
    <property type="entry name" value="ADCL_like"/>
    <property type="match status" value="1"/>
</dbReference>
<dbReference type="Gene3D" id="3.20.10.10">
    <property type="entry name" value="D-amino Acid Aminotransferase, subunit A, domain 2"/>
    <property type="match status" value="1"/>
</dbReference>
<dbReference type="NCBIfam" id="TIGR03461">
    <property type="entry name" value="pabC_Proteo"/>
    <property type="match status" value="1"/>
</dbReference>
<evidence type="ECO:0000256" key="7">
    <source>
        <dbReference type="ARBA" id="ARBA00035633"/>
    </source>
</evidence>
<dbReference type="Pfam" id="PF01063">
    <property type="entry name" value="Aminotran_4"/>
    <property type="match status" value="1"/>
</dbReference>
<dbReference type="PANTHER" id="PTHR42743:SF2">
    <property type="entry name" value="AMINODEOXYCHORISMATE LYASE"/>
    <property type="match status" value="1"/>
</dbReference>
<comment type="catalytic activity">
    <reaction evidence="9">
        <text>4-amino-4-deoxychorismate = 4-aminobenzoate + pyruvate + H(+)</text>
        <dbReference type="Rhea" id="RHEA:16201"/>
        <dbReference type="ChEBI" id="CHEBI:15361"/>
        <dbReference type="ChEBI" id="CHEBI:15378"/>
        <dbReference type="ChEBI" id="CHEBI:17836"/>
        <dbReference type="ChEBI" id="CHEBI:58406"/>
        <dbReference type="EC" id="4.1.3.38"/>
    </reaction>
</comment>
<comment type="caution">
    <text evidence="11">The sequence shown here is derived from an EMBL/GenBank/DDBJ whole genome shotgun (WGS) entry which is preliminary data.</text>
</comment>
<dbReference type="EC" id="4.1.3.38" evidence="8 10"/>
<keyword evidence="12" id="KW-1185">Reference proteome</keyword>
<dbReference type="Proteomes" id="UP001595692">
    <property type="component" value="Unassembled WGS sequence"/>
</dbReference>
<evidence type="ECO:0000313" key="11">
    <source>
        <dbReference type="EMBL" id="MFC3914176.1"/>
    </source>
</evidence>
<protein>
    <recommendedName>
        <fullName evidence="8 10">Aminodeoxychorismate lyase</fullName>
        <ecNumber evidence="8 10">4.1.3.38</ecNumber>
    </recommendedName>
</protein>
<dbReference type="Gene3D" id="3.30.470.10">
    <property type="match status" value="1"/>
</dbReference>
<evidence type="ECO:0000256" key="5">
    <source>
        <dbReference type="ARBA" id="ARBA00022909"/>
    </source>
</evidence>
<proteinExistence type="inferred from homology"/>